<name>A0A1W1W4P8_9FIRM</name>
<keyword evidence="1" id="KW-1133">Transmembrane helix</keyword>
<dbReference type="Proteomes" id="UP000192569">
    <property type="component" value="Chromosome I"/>
</dbReference>
<dbReference type="OrthoDB" id="1809613at2"/>
<evidence type="ECO:0000313" key="3">
    <source>
        <dbReference type="Proteomes" id="UP000192569"/>
    </source>
</evidence>
<reference evidence="2 3" key="1">
    <citation type="submission" date="2017-04" db="EMBL/GenBank/DDBJ databases">
        <authorList>
            <person name="Afonso C.L."/>
            <person name="Miller P.J."/>
            <person name="Scott M.A."/>
            <person name="Spackman E."/>
            <person name="Goraichik I."/>
            <person name="Dimitrov K.M."/>
            <person name="Suarez D.L."/>
            <person name="Swayne D.E."/>
        </authorList>
    </citation>
    <scope>NUCLEOTIDE SEQUENCE [LARGE SCALE GENOMIC DNA]</scope>
    <source>
        <strain evidence="2 3">ToBE</strain>
    </source>
</reference>
<dbReference type="RefSeq" id="WP_084666873.1">
    <property type="nucleotide sequence ID" value="NZ_LT838272.1"/>
</dbReference>
<dbReference type="AlphaFoldDB" id="A0A1W1W4P8"/>
<protein>
    <submittedName>
        <fullName evidence="2">Colicin V production protein</fullName>
    </submittedName>
</protein>
<keyword evidence="1" id="KW-0812">Transmembrane</keyword>
<gene>
    <name evidence="2" type="ORF">SAMN00808754_3233</name>
</gene>
<evidence type="ECO:0000313" key="2">
    <source>
        <dbReference type="EMBL" id="SMC00044.1"/>
    </source>
</evidence>
<feature type="transmembrane region" description="Helical" evidence="1">
    <location>
        <begin position="128"/>
        <end position="150"/>
    </location>
</feature>
<sequence length="236" mass="26268">MNYADLFLILSLGWAGFQGYRRGFAKLATGLVGYLVGVFISLNLAGPLIRWADDSWKISGKMASWLAPYLPLPRFILDQELSVPVIKQVDAWLSGWPLPPSFKAGLWEAIQQNGGRPVTLGEALARQLALGLLKVLAMVVLFYISLWILRRLSLWLTHSWGWAPWGLSCRLLGLALGLASQAIYLSLVLGILELGIEKGWFLKFPFLLPVARELSASRLTPPLLDLFSWLRGLVNI</sequence>
<evidence type="ECO:0000256" key="1">
    <source>
        <dbReference type="SAM" id="Phobius"/>
    </source>
</evidence>
<proteinExistence type="predicted"/>
<organism evidence="2 3">
    <name type="scientific">Thermanaeromonas toyohensis ToBE</name>
    <dbReference type="NCBI Taxonomy" id="698762"/>
    <lineage>
        <taxon>Bacteria</taxon>
        <taxon>Bacillati</taxon>
        <taxon>Bacillota</taxon>
        <taxon>Clostridia</taxon>
        <taxon>Neomoorellales</taxon>
        <taxon>Neomoorellaceae</taxon>
        <taxon>Thermanaeromonas</taxon>
    </lineage>
</organism>
<dbReference type="STRING" id="698762.SAMN00808754_3233"/>
<keyword evidence="3" id="KW-1185">Reference proteome</keyword>
<feature type="transmembrane region" description="Helical" evidence="1">
    <location>
        <begin position="31"/>
        <end position="52"/>
    </location>
</feature>
<dbReference type="EMBL" id="LT838272">
    <property type="protein sequence ID" value="SMC00044.1"/>
    <property type="molecule type" value="Genomic_DNA"/>
</dbReference>
<accession>A0A1W1W4P8</accession>
<keyword evidence="1" id="KW-0472">Membrane</keyword>
<feature type="transmembrane region" description="Helical" evidence="1">
    <location>
        <begin position="170"/>
        <end position="192"/>
    </location>
</feature>